<evidence type="ECO:0000313" key="4">
    <source>
        <dbReference type="Proteomes" id="UP000199308"/>
    </source>
</evidence>
<dbReference type="Pfam" id="PF04820">
    <property type="entry name" value="Trp_halogenase"/>
    <property type="match status" value="1"/>
</dbReference>
<feature type="binding site" evidence="2">
    <location>
        <position position="345"/>
    </location>
    <ligand>
        <name>L-tryptophan</name>
        <dbReference type="ChEBI" id="CHEBI:57912"/>
    </ligand>
</feature>
<evidence type="ECO:0000313" key="3">
    <source>
        <dbReference type="EMBL" id="SES65870.1"/>
    </source>
</evidence>
<keyword evidence="2" id="KW-0285">Flavoprotein</keyword>
<evidence type="ECO:0000256" key="1">
    <source>
        <dbReference type="PIRSR" id="PIRSR011396-1"/>
    </source>
</evidence>
<dbReference type="PANTHER" id="PTHR43747">
    <property type="entry name" value="FAD-BINDING PROTEIN"/>
    <property type="match status" value="1"/>
</dbReference>
<dbReference type="RefSeq" id="WP_093326813.1">
    <property type="nucleotide sequence ID" value="NZ_AP027363.1"/>
</dbReference>
<dbReference type="InterPro" id="IPR050816">
    <property type="entry name" value="Flavin-dep_Halogenase_NPB"/>
</dbReference>
<dbReference type="OrthoDB" id="7178350at2"/>
<proteinExistence type="predicted"/>
<feature type="binding site" evidence="2">
    <location>
        <position position="187"/>
    </location>
    <ligand>
        <name>FAD</name>
        <dbReference type="ChEBI" id="CHEBI:57692"/>
    </ligand>
</feature>
<feature type="binding site" evidence="2">
    <location>
        <position position="336"/>
    </location>
    <ligand>
        <name>FAD</name>
        <dbReference type="ChEBI" id="CHEBI:57692"/>
    </ligand>
</feature>
<dbReference type="InterPro" id="IPR033856">
    <property type="entry name" value="Trp_halogen"/>
</dbReference>
<keyword evidence="2" id="KW-0547">Nucleotide-binding</keyword>
<dbReference type="InterPro" id="IPR036188">
    <property type="entry name" value="FAD/NAD-bd_sf"/>
</dbReference>
<protein>
    <submittedName>
        <fullName evidence="3">Tryptophan halogenase</fullName>
    </submittedName>
</protein>
<organism evidence="3 4">
    <name type="scientific">Thalassotalea agarivorans</name>
    <name type="common">Thalassomonas agarivorans</name>
    <dbReference type="NCBI Taxonomy" id="349064"/>
    <lineage>
        <taxon>Bacteria</taxon>
        <taxon>Pseudomonadati</taxon>
        <taxon>Pseudomonadota</taxon>
        <taxon>Gammaproteobacteria</taxon>
        <taxon>Alteromonadales</taxon>
        <taxon>Colwelliaceae</taxon>
        <taxon>Thalassotalea</taxon>
    </lineage>
</organism>
<keyword evidence="2" id="KW-0274">FAD</keyword>
<name>A0A1H9YA93_THASX</name>
<dbReference type="STRING" id="349064.SAMN05660429_00144"/>
<dbReference type="EMBL" id="FOHK01000001">
    <property type="protein sequence ID" value="SES65870.1"/>
    <property type="molecule type" value="Genomic_DNA"/>
</dbReference>
<accession>A0A1H9YA93</accession>
<dbReference type="InterPro" id="IPR006905">
    <property type="entry name" value="Flavin_halogenase"/>
</dbReference>
<feature type="binding site" evidence="2">
    <location>
        <position position="81"/>
    </location>
    <ligand>
        <name>7-chloro-L-tryptophan</name>
        <dbReference type="ChEBI" id="CHEBI:58713"/>
    </ligand>
</feature>
<dbReference type="SUPFAM" id="SSF51905">
    <property type="entry name" value="FAD/NAD(P)-binding domain"/>
    <property type="match status" value="1"/>
</dbReference>
<dbReference type="PIRSF" id="PIRSF011396">
    <property type="entry name" value="Trp_halogenase"/>
    <property type="match status" value="1"/>
</dbReference>
<dbReference type="Proteomes" id="UP000199308">
    <property type="component" value="Unassembled WGS sequence"/>
</dbReference>
<feature type="binding site" evidence="2">
    <location>
        <position position="349"/>
    </location>
    <ligand>
        <name>FAD</name>
        <dbReference type="ChEBI" id="CHEBI:57692"/>
    </ligand>
</feature>
<dbReference type="Gene3D" id="3.50.50.60">
    <property type="entry name" value="FAD/NAD(P)-binding domain"/>
    <property type="match status" value="1"/>
</dbReference>
<sequence length="519" mass="58420">MSKVNSINRIVIMGGGTAGWMTAAALSKLLPKTHYTVTLVESEQIGTVGVGEATLPHLRFFNQRLGIDEKAFMRATNATFKLGIEFSHWAQIGDAYIHPFGDYGEGHNGVDFYQYWLAEGIADIHDLDNFSLPVALCNAKKFAFPSDDLSNISSTYSYAYHIDAGLYATFLRQFSEQHGARRIEGKVVDVKRRALSGNIESLILENGAVIEGDLFIDCSGFSSILLQKVLGVAFEDWSEFLPCNRAVAVATKAVDSNVLPYTKAMARDAGWQWNIPLQNRQGNGYVYCDKFISETQAIDTLQQHLNGEQINDINSLSFTAGKTKCAWKNNVVAVGLSSGFLEPLESTSIYLIQSSIMKLIEFLPQSQNINQCRTEFNRFMGMEMDRIRDFLILHYCATEREDSEFWRYVKHMQLPDSLGQKMAMYKSTGYIEKYQYGLFLTPSWQAVYHGQRVRPNQIDTRTTQLSDADRKALLQHYKEQVLRCVDGAHEHSQVLQKFLGSSQQSPAPATFSLYGARRA</sequence>
<keyword evidence="4" id="KW-1185">Reference proteome</keyword>
<dbReference type="GO" id="GO:0004497">
    <property type="term" value="F:monooxygenase activity"/>
    <property type="evidence" value="ECO:0007669"/>
    <property type="project" value="InterPro"/>
</dbReference>
<reference evidence="3 4" key="1">
    <citation type="submission" date="2016-10" db="EMBL/GenBank/DDBJ databases">
        <authorList>
            <person name="de Groot N.N."/>
        </authorList>
    </citation>
    <scope>NUCLEOTIDE SEQUENCE [LARGE SCALE GENOMIC DNA]</scope>
    <source>
        <strain evidence="3 4">DSM 19706</strain>
    </source>
</reference>
<dbReference type="GO" id="GO:0000166">
    <property type="term" value="F:nucleotide binding"/>
    <property type="evidence" value="ECO:0007669"/>
    <property type="project" value="UniProtKB-KW"/>
</dbReference>
<evidence type="ECO:0000256" key="2">
    <source>
        <dbReference type="PIRSR" id="PIRSR011396-2"/>
    </source>
</evidence>
<dbReference type="AlphaFoldDB" id="A0A1H9YA93"/>
<feature type="active site" evidence="1">
    <location>
        <position position="81"/>
    </location>
</feature>
<feature type="binding site" evidence="2">
    <location>
        <begin position="15"/>
        <end position="18"/>
    </location>
    <ligand>
        <name>FAD</name>
        <dbReference type="ChEBI" id="CHEBI:57692"/>
    </ligand>
</feature>
<gene>
    <name evidence="3" type="ORF">SAMN05660429_00144</name>
</gene>
<dbReference type="PANTHER" id="PTHR43747:SF4">
    <property type="entry name" value="FLAVIN-DEPENDENT TRYPTOPHAN HALOGENASE"/>
    <property type="match status" value="1"/>
</dbReference>